<dbReference type="GO" id="GO:0016405">
    <property type="term" value="F:CoA-ligase activity"/>
    <property type="evidence" value="ECO:0007669"/>
    <property type="project" value="TreeGrafter"/>
</dbReference>
<evidence type="ECO:0000313" key="4">
    <source>
        <dbReference type="EMBL" id="KAJ8662019.1"/>
    </source>
</evidence>
<dbReference type="SUPFAM" id="SSF56801">
    <property type="entry name" value="Acetyl-CoA synthetase-like"/>
    <property type="match status" value="1"/>
</dbReference>
<keyword evidence="5" id="KW-1185">Reference proteome</keyword>
<gene>
    <name evidence="4" type="ORF">O0I10_002350</name>
</gene>
<dbReference type="InterPro" id="IPR000873">
    <property type="entry name" value="AMP-dep_synth/lig_dom"/>
</dbReference>
<accession>A0AAD7V9S0</accession>
<dbReference type="GeneID" id="83209768"/>
<dbReference type="Pfam" id="PF00501">
    <property type="entry name" value="AMP-binding"/>
    <property type="match status" value="1"/>
</dbReference>
<name>A0AAD7V9S0_9FUNG</name>
<sequence>MPAVTPTTITHESPLSAPSYYHAIFEPGITYPDSIPENEPLLVSGVNIGQHYTFERLRRDVLTFSTILREEFNVKRQDVVTLYAPNDVDYMAAMHGSMAAGAISVVVPIECHESQEVADICKQACPVVALTHFSVLETMKEALVKCNMSNIKLIIIGQDAVHDPENNLYSFQKLVEEPRDGKAMEMDPEDIACTFCTSGTTGPRKLAAISHRAAIRRLSTVPCPPMSNTDHYFLACQPVSAIIGNIGTQVRIQRRVRTLICESPLPIERLCTVIEKYKIEQITALMWTLLELARSSVVDRFDMSSLKFILSGGQHVPDTVRETIKQRLGTDLVSIYGGTEAWIVSSKSLGDEVPKECEGKITPGYEVRVVDDDGKDVEPHEPGELLVKGPMTASMYYNRPDVSAKAFGKDGYYHTGDYFTMDKFGNLRYCGRNSDRIRAKNKTFPPMLLEDLCHQYSDKIKECCVVGAYSKQNGFEQPRAYIVLVEDHGLSEQQMDEFLEGLKSYINSSVSQEDMKLEGGAKFLARLPLTKSEKLDRMGLRLQAEVEVE</sequence>
<evidence type="ECO:0000259" key="3">
    <source>
        <dbReference type="Pfam" id="PF00501"/>
    </source>
</evidence>
<keyword evidence="2" id="KW-0436">Ligase</keyword>
<dbReference type="Gene3D" id="3.30.300.30">
    <property type="match status" value="1"/>
</dbReference>
<dbReference type="Gene3D" id="3.40.50.12780">
    <property type="entry name" value="N-terminal domain of ligase-like"/>
    <property type="match status" value="1"/>
</dbReference>
<proteinExistence type="inferred from homology"/>
<dbReference type="EMBL" id="JARTCD010000006">
    <property type="protein sequence ID" value="KAJ8662019.1"/>
    <property type="molecule type" value="Genomic_DNA"/>
</dbReference>
<dbReference type="InterPro" id="IPR042099">
    <property type="entry name" value="ANL_N_sf"/>
</dbReference>
<feature type="domain" description="AMP-dependent synthetase/ligase" evidence="3">
    <location>
        <begin position="43"/>
        <end position="397"/>
    </location>
</feature>
<evidence type="ECO:0000256" key="1">
    <source>
        <dbReference type="ARBA" id="ARBA00006432"/>
    </source>
</evidence>
<dbReference type="PANTHER" id="PTHR24096">
    <property type="entry name" value="LONG-CHAIN-FATTY-ACID--COA LIGASE"/>
    <property type="match status" value="1"/>
</dbReference>
<protein>
    <recommendedName>
        <fullName evidence="3">AMP-dependent synthetase/ligase domain-containing protein</fullName>
    </recommendedName>
</protein>
<comment type="similarity">
    <text evidence="1">Belongs to the ATP-dependent AMP-binding enzyme family.</text>
</comment>
<evidence type="ECO:0000313" key="5">
    <source>
        <dbReference type="Proteomes" id="UP001234581"/>
    </source>
</evidence>
<comment type="caution">
    <text evidence="4">The sequence shown here is derived from an EMBL/GenBank/DDBJ whole genome shotgun (WGS) entry which is preliminary data.</text>
</comment>
<organism evidence="4 5">
    <name type="scientific">Lichtheimia ornata</name>
    <dbReference type="NCBI Taxonomy" id="688661"/>
    <lineage>
        <taxon>Eukaryota</taxon>
        <taxon>Fungi</taxon>
        <taxon>Fungi incertae sedis</taxon>
        <taxon>Mucoromycota</taxon>
        <taxon>Mucoromycotina</taxon>
        <taxon>Mucoromycetes</taxon>
        <taxon>Mucorales</taxon>
        <taxon>Lichtheimiaceae</taxon>
        <taxon>Lichtheimia</taxon>
    </lineage>
</organism>
<dbReference type="AlphaFoldDB" id="A0AAD7V9S0"/>
<dbReference type="InterPro" id="IPR045851">
    <property type="entry name" value="AMP-bd_C_sf"/>
</dbReference>
<dbReference type="Proteomes" id="UP001234581">
    <property type="component" value="Unassembled WGS sequence"/>
</dbReference>
<dbReference type="PANTHER" id="PTHR24096:SF149">
    <property type="entry name" value="AMP-BINDING DOMAIN-CONTAINING PROTEIN-RELATED"/>
    <property type="match status" value="1"/>
</dbReference>
<reference evidence="4 5" key="1">
    <citation type="submission" date="2023-03" db="EMBL/GenBank/DDBJ databases">
        <title>Genome sequence of Lichtheimia ornata CBS 291.66.</title>
        <authorList>
            <person name="Mohabir J.T."/>
            <person name="Shea T.P."/>
            <person name="Kurbessoian T."/>
            <person name="Berby B."/>
            <person name="Fontaine J."/>
            <person name="Livny J."/>
            <person name="Gnirke A."/>
            <person name="Stajich J.E."/>
            <person name="Cuomo C.A."/>
        </authorList>
    </citation>
    <scope>NUCLEOTIDE SEQUENCE [LARGE SCALE GENOMIC DNA]</scope>
    <source>
        <strain evidence="4">CBS 291.66</strain>
    </source>
</reference>
<evidence type="ECO:0000256" key="2">
    <source>
        <dbReference type="ARBA" id="ARBA00022598"/>
    </source>
</evidence>
<dbReference type="RefSeq" id="XP_058346932.1">
    <property type="nucleotide sequence ID" value="XM_058482434.1"/>
</dbReference>